<evidence type="ECO:0000259" key="4">
    <source>
        <dbReference type="Pfam" id="PF09084"/>
    </source>
</evidence>
<dbReference type="GO" id="GO:0042597">
    <property type="term" value="C:periplasmic space"/>
    <property type="evidence" value="ECO:0007669"/>
    <property type="project" value="UniProtKB-SubCell"/>
</dbReference>
<dbReference type="PANTHER" id="PTHR30024:SF47">
    <property type="entry name" value="TAURINE-BINDING PERIPLASMIC PROTEIN"/>
    <property type="match status" value="1"/>
</dbReference>
<protein>
    <submittedName>
        <fullName evidence="5">NMT1/THI5-like protein</fullName>
    </submittedName>
</protein>
<evidence type="ECO:0000313" key="6">
    <source>
        <dbReference type="Proteomes" id="UP000026682"/>
    </source>
</evidence>
<evidence type="ECO:0000256" key="2">
    <source>
        <dbReference type="ARBA" id="ARBA00010742"/>
    </source>
</evidence>
<dbReference type="AlphaFoldDB" id="A0A158M356"/>
<dbReference type="Gene3D" id="3.40.190.10">
    <property type="entry name" value="Periplasmic binding protein-like II"/>
    <property type="match status" value="2"/>
</dbReference>
<dbReference type="Pfam" id="PF09084">
    <property type="entry name" value="NMT1"/>
    <property type="match status" value="1"/>
</dbReference>
<dbReference type="EMBL" id="JFZZ01000090">
    <property type="protein sequence ID" value="KAK89729.1"/>
    <property type="molecule type" value="Genomic_DNA"/>
</dbReference>
<name>A0A158M356_9BORD</name>
<evidence type="ECO:0000256" key="1">
    <source>
        <dbReference type="ARBA" id="ARBA00004418"/>
    </source>
</evidence>
<keyword evidence="3" id="KW-0732">Signal</keyword>
<evidence type="ECO:0000313" key="5">
    <source>
        <dbReference type="EMBL" id="KAK89729.1"/>
    </source>
</evidence>
<feature type="domain" description="SsuA/THI5-like" evidence="4">
    <location>
        <begin position="35"/>
        <end position="256"/>
    </location>
</feature>
<evidence type="ECO:0000256" key="3">
    <source>
        <dbReference type="ARBA" id="ARBA00022729"/>
    </source>
</evidence>
<reference evidence="5 6" key="1">
    <citation type="submission" date="2014-03" db="EMBL/GenBank/DDBJ databases">
        <title>Genome sequence of Bordetella holmseii.</title>
        <authorList>
            <person name="Harvill E."/>
            <person name="Goodfield L.L."/>
            <person name="Ivanov Y."/>
            <person name="Meyer J.A."/>
            <person name="Newth C."/>
            <person name="Cassiday P."/>
            <person name="Tondella M.L."/>
            <person name="Liao P."/>
            <person name="Zimmerman J."/>
            <person name="Meert K."/>
            <person name="Wessel D."/>
            <person name="Berger J."/>
            <person name="Dean J.M."/>
            <person name="Holubkov R."/>
            <person name="Burr J."/>
            <person name="Liu T."/>
            <person name="Brinkac L.M."/>
            <person name="Sanka R."/>
            <person name="Kim M."/>
            <person name="Losada L."/>
        </authorList>
    </citation>
    <scope>NUCLEOTIDE SEQUENCE [LARGE SCALE GENOMIC DNA]</scope>
    <source>
        <strain evidence="5 6">CDC-H585-BH</strain>
    </source>
</reference>
<dbReference type="SUPFAM" id="SSF53850">
    <property type="entry name" value="Periplasmic binding protein-like II"/>
    <property type="match status" value="1"/>
</dbReference>
<proteinExistence type="inferred from homology"/>
<organism evidence="5 6">
    <name type="scientific">Bordetella holmesii CDC-H585-BH</name>
    <dbReference type="NCBI Taxonomy" id="1331206"/>
    <lineage>
        <taxon>Bacteria</taxon>
        <taxon>Pseudomonadati</taxon>
        <taxon>Pseudomonadota</taxon>
        <taxon>Betaproteobacteria</taxon>
        <taxon>Burkholderiales</taxon>
        <taxon>Alcaligenaceae</taxon>
        <taxon>Bordetella</taxon>
    </lineage>
</organism>
<accession>A0A158M356</accession>
<comment type="caution">
    <text evidence="5">The sequence shown here is derived from an EMBL/GenBank/DDBJ whole genome shotgun (WGS) entry which is preliminary data.</text>
</comment>
<dbReference type="PANTHER" id="PTHR30024">
    <property type="entry name" value="ALIPHATIC SULFONATES-BINDING PROTEIN-RELATED"/>
    <property type="match status" value="1"/>
</dbReference>
<comment type="similarity">
    <text evidence="2">Belongs to the bacterial solute-binding protein SsuA/TauA family.</text>
</comment>
<gene>
    <name evidence="5" type="ORF">L497_3001</name>
</gene>
<sequence>MLAGAAATSLIGLPALAQPRLGKAVYGQGSIDPFFTAGYVALKKGYFGANGLDVEYLNSQSGPRTNQLLAAGQILFGATAATAATAAPALTLAGKPATLIFGFDRKLTYANVIVRKEDYDSGKVRELKDLAGKRMGATQPQSSTWLMAVYLMQKAGVGDKVDIRPLGDLATMLGALKTGSVSASMATMSMMEQAKAEGWGVPIFDATTDASWQAFMGGDVPGIAALTLRDTVERRPEVVQAFVSALVKAQDFISTHSAAEVTDAIYADYLNAFPRAAIEKTIGVYQNSVFLKDNLITEDAYARLLGIMGDGRQFSNEELKRAPYSLCVDMSFVRKARGL</sequence>
<dbReference type="InterPro" id="IPR015168">
    <property type="entry name" value="SsuA/THI5"/>
</dbReference>
<dbReference type="STRING" id="35814.BBB42_17805"/>
<dbReference type="PATRIC" id="fig|1331206.3.peg.2444"/>
<comment type="subcellular location">
    <subcellularLocation>
        <location evidence="1">Periplasm</location>
    </subcellularLocation>
</comment>
<dbReference type="Proteomes" id="UP000026682">
    <property type="component" value="Unassembled WGS sequence"/>
</dbReference>